<protein>
    <submittedName>
        <fullName evidence="1">Uncharacterized protein</fullName>
    </submittedName>
</protein>
<organism evidence="1">
    <name type="scientific">marine sediment metagenome</name>
    <dbReference type="NCBI Taxonomy" id="412755"/>
    <lineage>
        <taxon>unclassified sequences</taxon>
        <taxon>metagenomes</taxon>
        <taxon>ecological metagenomes</taxon>
    </lineage>
</organism>
<name>X1VS36_9ZZZZ</name>
<dbReference type="AlphaFoldDB" id="X1VS36"/>
<comment type="caution">
    <text evidence="1">The sequence shown here is derived from an EMBL/GenBank/DDBJ whole genome shotgun (WGS) entry which is preliminary data.</text>
</comment>
<evidence type="ECO:0000313" key="1">
    <source>
        <dbReference type="EMBL" id="GAJ19921.1"/>
    </source>
</evidence>
<proteinExistence type="predicted"/>
<feature type="non-terminal residue" evidence="1">
    <location>
        <position position="1"/>
    </location>
</feature>
<accession>X1VS36</accession>
<reference evidence="1" key="1">
    <citation type="journal article" date="2014" name="Front. Microbiol.">
        <title>High frequency of phylogenetically diverse reductive dehalogenase-homologous genes in deep subseafloor sedimentary metagenomes.</title>
        <authorList>
            <person name="Kawai M."/>
            <person name="Futagami T."/>
            <person name="Toyoda A."/>
            <person name="Takaki Y."/>
            <person name="Nishi S."/>
            <person name="Hori S."/>
            <person name="Arai W."/>
            <person name="Tsubouchi T."/>
            <person name="Morono Y."/>
            <person name="Uchiyama I."/>
            <person name="Ito T."/>
            <person name="Fujiyama A."/>
            <person name="Inagaki F."/>
            <person name="Takami H."/>
        </authorList>
    </citation>
    <scope>NUCLEOTIDE SEQUENCE</scope>
    <source>
        <strain evidence="1">Expedition CK06-06</strain>
    </source>
</reference>
<gene>
    <name evidence="1" type="ORF">S12H4_63616</name>
</gene>
<dbReference type="EMBL" id="BARW01043434">
    <property type="protein sequence ID" value="GAJ19921.1"/>
    <property type="molecule type" value="Genomic_DNA"/>
</dbReference>
<sequence length="34" mass="4055">GIGLLYCYMSKKKRGYIKKNLQYIFSDQNIEPEL</sequence>
<feature type="non-terminal residue" evidence="1">
    <location>
        <position position="34"/>
    </location>
</feature>